<dbReference type="Proteomes" id="UP000610373">
    <property type="component" value="Unassembled WGS sequence"/>
</dbReference>
<comment type="caution">
    <text evidence="2">The sequence shown here is derived from an EMBL/GenBank/DDBJ whole genome shotgun (WGS) entry which is preliminary data.</text>
</comment>
<gene>
    <name evidence="2" type="ORF">CHKLHMKO_00521</name>
</gene>
<evidence type="ECO:0000313" key="3">
    <source>
        <dbReference type="Proteomes" id="UP000610373"/>
    </source>
</evidence>
<name>A0A811TGQ1_9EURY</name>
<keyword evidence="1" id="KW-0472">Membrane</keyword>
<organism evidence="2 3">
    <name type="scientific">Candidatus Argoarchaeum ethanivorans</name>
    <dbReference type="NCBI Taxonomy" id="2608793"/>
    <lineage>
        <taxon>Archaea</taxon>
        <taxon>Methanobacteriati</taxon>
        <taxon>Methanobacteriota</taxon>
        <taxon>Stenosarchaea group</taxon>
        <taxon>Methanomicrobia</taxon>
        <taxon>Methanosarcinales</taxon>
        <taxon>Methanosarcinales incertae sedis</taxon>
        <taxon>GOM Arc I cluster</taxon>
        <taxon>Candidatus Argoarchaeum</taxon>
    </lineage>
</organism>
<protein>
    <submittedName>
        <fullName evidence="2">Uncharacterized protein</fullName>
    </submittedName>
</protein>
<evidence type="ECO:0000256" key="1">
    <source>
        <dbReference type="SAM" id="Phobius"/>
    </source>
</evidence>
<feature type="transmembrane region" description="Helical" evidence="1">
    <location>
        <begin position="41"/>
        <end position="60"/>
    </location>
</feature>
<evidence type="ECO:0000313" key="2">
    <source>
        <dbReference type="EMBL" id="CAD6493687.1"/>
    </source>
</evidence>
<keyword evidence="1" id="KW-0812">Transmembrane</keyword>
<accession>A0A811TGQ1</accession>
<keyword evidence="1" id="KW-1133">Transmembrane helix</keyword>
<dbReference type="EMBL" id="CAJHIO010000038">
    <property type="protein sequence ID" value="CAD6493687.1"/>
    <property type="molecule type" value="Genomic_DNA"/>
</dbReference>
<feature type="transmembrane region" description="Helical" evidence="1">
    <location>
        <begin position="7"/>
        <end position="29"/>
    </location>
</feature>
<sequence>MKITWKILFRIYYICMAVSVFIGLLMLHFHILHYHFLFQRIPAFFAIFGFFGCALLILIAKGMGHWLMKAEDYYEKR</sequence>
<proteinExistence type="predicted"/>
<dbReference type="AlphaFoldDB" id="A0A811TGQ1"/>
<reference evidence="2" key="1">
    <citation type="submission" date="2020-10" db="EMBL/GenBank/DDBJ databases">
        <authorList>
            <person name="Hahn C.J."/>
            <person name="Laso-Perez R."/>
            <person name="Vulcano F."/>
            <person name="Vaziourakis K.-M."/>
            <person name="Stokke R."/>
            <person name="Steen I.H."/>
            <person name="Teske A."/>
            <person name="Boetius A."/>
            <person name="Liebeke M."/>
            <person name="Amann R."/>
            <person name="Knittel K."/>
        </authorList>
    </citation>
    <scope>NUCLEOTIDE SEQUENCE</scope>
    <source>
        <strain evidence="2">Gfbio:e3339647-f889-4370-9287-4fb5cb688e4c:AG392O15_GoMArc1</strain>
    </source>
</reference>